<dbReference type="EMBL" id="UINC01173625">
    <property type="protein sequence ID" value="SVD79324.1"/>
    <property type="molecule type" value="Genomic_DNA"/>
</dbReference>
<name>A0A382Y7X2_9ZZZZ</name>
<organism evidence="1">
    <name type="scientific">marine metagenome</name>
    <dbReference type="NCBI Taxonomy" id="408172"/>
    <lineage>
        <taxon>unclassified sequences</taxon>
        <taxon>metagenomes</taxon>
        <taxon>ecological metagenomes</taxon>
    </lineage>
</organism>
<protein>
    <submittedName>
        <fullName evidence="1">Uncharacterized protein</fullName>
    </submittedName>
</protein>
<gene>
    <name evidence="1" type="ORF">METZ01_LOCUS432178</name>
</gene>
<feature type="non-terminal residue" evidence="1">
    <location>
        <position position="37"/>
    </location>
</feature>
<reference evidence="1" key="1">
    <citation type="submission" date="2018-05" db="EMBL/GenBank/DDBJ databases">
        <authorList>
            <person name="Lanie J.A."/>
            <person name="Ng W.-L."/>
            <person name="Kazmierczak K.M."/>
            <person name="Andrzejewski T.M."/>
            <person name="Davidsen T.M."/>
            <person name="Wayne K.J."/>
            <person name="Tettelin H."/>
            <person name="Glass J.I."/>
            <person name="Rusch D."/>
            <person name="Podicherti R."/>
            <person name="Tsui H.-C.T."/>
            <person name="Winkler M.E."/>
        </authorList>
    </citation>
    <scope>NUCLEOTIDE SEQUENCE</scope>
</reference>
<dbReference type="AlphaFoldDB" id="A0A382Y7X2"/>
<sequence>MNVRCRKYGVEKIKEGRRSYLTTQQIKILKGSKSSKT</sequence>
<proteinExistence type="predicted"/>
<evidence type="ECO:0000313" key="1">
    <source>
        <dbReference type="EMBL" id="SVD79324.1"/>
    </source>
</evidence>
<accession>A0A382Y7X2</accession>